<dbReference type="PANTHER" id="PTHR22731">
    <property type="entry name" value="RIBONUCLEASES P/MRP PROTEIN SUBUNIT POP1"/>
    <property type="match status" value="1"/>
</dbReference>
<dbReference type="InParanoid" id="A0A0C3FYL6"/>
<evidence type="ECO:0000259" key="7">
    <source>
        <dbReference type="Pfam" id="PF22770"/>
    </source>
</evidence>
<dbReference type="EMBL" id="KN832975">
    <property type="protein sequence ID" value="KIM89275.1"/>
    <property type="molecule type" value="Genomic_DNA"/>
</dbReference>
<proteinExistence type="predicted"/>
<feature type="region of interest" description="Disordered" evidence="4">
    <location>
        <begin position="1"/>
        <end position="42"/>
    </location>
</feature>
<reference evidence="8 9" key="1">
    <citation type="submission" date="2014-04" db="EMBL/GenBank/DDBJ databases">
        <authorList>
            <consortium name="DOE Joint Genome Institute"/>
            <person name="Kuo A."/>
            <person name="Tarkka M."/>
            <person name="Buscot F."/>
            <person name="Kohler A."/>
            <person name="Nagy L.G."/>
            <person name="Floudas D."/>
            <person name="Copeland A."/>
            <person name="Barry K.W."/>
            <person name="Cichocki N."/>
            <person name="Veneault-Fourrey C."/>
            <person name="LaButti K."/>
            <person name="Lindquist E.A."/>
            <person name="Lipzen A."/>
            <person name="Lundell T."/>
            <person name="Morin E."/>
            <person name="Murat C."/>
            <person name="Sun H."/>
            <person name="Tunlid A."/>
            <person name="Henrissat B."/>
            <person name="Grigoriev I.V."/>
            <person name="Hibbett D.S."/>
            <person name="Martin F."/>
            <person name="Nordberg H.P."/>
            <person name="Cantor M.N."/>
            <person name="Hua S.X."/>
        </authorList>
    </citation>
    <scope>NUCLEOTIDE SEQUENCE [LARGE SCALE GENOMIC DNA]</scope>
    <source>
        <strain evidence="8 9">F 1598</strain>
    </source>
</reference>
<feature type="region of interest" description="Disordered" evidence="4">
    <location>
        <begin position="431"/>
        <end position="454"/>
    </location>
</feature>
<dbReference type="InterPro" id="IPR012590">
    <property type="entry name" value="POPLD_dom"/>
</dbReference>
<dbReference type="Pfam" id="PF22770">
    <property type="entry name" value="POP1_C"/>
    <property type="match status" value="1"/>
</dbReference>
<feature type="domain" description="Pop1 N-terminal" evidence="5">
    <location>
        <begin position="144"/>
        <end position="217"/>
    </location>
</feature>
<organism evidence="8 9">
    <name type="scientific">Piloderma croceum (strain F 1598)</name>
    <dbReference type="NCBI Taxonomy" id="765440"/>
    <lineage>
        <taxon>Eukaryota</taxon>
        <taxon>Fungi</taxon>
        <taxon>Dikarya</taxon>
        <taxon>Basidiomycota</taxon>
        <taxon>Agaricomycotina</taxon>
        <taxon>Agaricomycetes</taxon>
        <taxon>Agaricomycetidae</taxon>
        <taxon>Atheliales</taxon>
        <taxon>Atheliaceae</taxon>
        <taxon>Piloderma</taxon>
    </lineage>
</organism>
<evidence type="ECO:0000256" key="4">
    <source>
        <dbReference type="SAM" id="MobiDB-lite"/>
    </source>
</evidence>
<evidence type="ECO:0000256" key="2">
    <source>
        <dbReference type="ARBA" id="ARBA00022694"/>
    </source>
</evidence>
<dbReference type="InterPro" id="IPR009723">
    <property type="entry name" value="Pop1_N"/>
</dbReference>
<name>A0A0C3FYL6_PILCF</name>
<dbReference type="OrthoDB" id="442863at2759"/>
<dbReference type="Pfam" id="PF08170">
    <property type="entry name" value="POPLD"/>
    <property type="match status" value="1"/>
</dbReference>
<evidence type="ECO:0000259" key="5">
    <source>
        <dbReference type="Pfam" id="PF06978"/>
    </source>
</evidence>
<feature type="region of interest" description="Disordered" evidence="4">
    <location>
        <begin position="480"/>
        <end position="503"/>
    </location>
</feature>
<reference evidence="9" key="2">
    <citation type="submission" date="2015-01" db="EMBL/GenBank/DDBJ databases">
        <title>Evolutionary Origins and Diversification of the Mycorrhizal Mutualists.</title>
        <authorList>
            <consortium name="DOE Joint Genome Institute"/>
            <consortium name="Mycorrhizal Genomics Consortium"/>
            <person name="Kohler A."/>
            <person name="Kuo A."/>
            <person name="Nagy L.G."/>
            <person name="Floudas D."/>
            <person name="Copeland A."/>
            <person name="Barry K.W."/>
            <person name="Cichocki N."/>
            <person name="Veneault-Fourrey C."/>
            <person name="LaButti K."/>
            <person name="Lindquist E.A."/>
            <person name="Lipzen A."/>
            <person name="Lundell T."/>
            <person name="Morin E."/>
            <person name="Murat C."/>
            <person name="Riley R."/>
            <person name="Ohm R."/>
            <person name="Sun H."/>
            <person name="Tunlid A."/>
            <person name="Henrissat B."/>
            <person name="Grigoriev I.V."/>
            <person name="Hibbett D.S."/>
            <person name="Martin F."/>
        </authorList>
    </citation>
    <scope>NUCLEOTIDE SEQUENCE [LARGE SCALE GENOMIC DNA]</scope>
    <source>
        <strain evidence="9">F 1598</strain>
    </source>
</reference>
<comment type="subcellular location">
    <subcellularLocation>
        <location evidence="1">Nucleus</location>
    </subcellularLocation>
</comment>
<keyword evidence="9" id="KW-1185">Reference proteome</keyword>
<sequence length="842" mass="94214">MAPKRKNDEESTARERKKQKMAVARTIEVQSTTPRSAPENAIAGPSRTVTFVDSMKGLPSTIDVEKFAEARSFEINAMQNALENVSGGSGQRAWQTLPRHLRRRAASHDVRRVPLRLRERARAEMDPVRRKALGRALPKRGKANRIKRTDALLKRQRDKTWLETHIWHAKRMKMENMWGYRLAIHPTEKSFRPSHRASVHGSILHDASYYSLIELKGSENILKNLLEICCDPQGQGPGAKRFLTGARILNTHIYKPGSYPFDLVAPIMVIWKPAQPIANPESTEGLSATAKLSKSSQKNKPKSKGKSKAGPSEPDVRTVWIRSHPVAFSEVFSALQISASVTLDAIKQSSSTTQSPRTEVEIADLREQVNVFEIMGPKSSQVLKGALTPVGEDKREEFKKFWSSLTNVQTSGSFPRDMVIGFKVHDPRLKFPPKNAKPKIDRSGLPSMPSPVATFPTSTLAQSELWEEGIRKSLQNPRFKKKDLDERRSRNLIPGTPLPPRRQDDRVPVLLIQSSLETSTASSTSQSIHGWTLVVPSGWSMPFFSSLTYTGTRVGGQRERQTQSFETGSAYFPRDYPFTGAYTSYADKRGQEDKGRWERKPPAKRANFEKLGTRSPWKPDWEVVLGLNTAMIQDDGDLLPTQREDSPSMAVVKTVRPWLLRGLGVPAILENVSNMFNHGAGLLAEMNKLRTKRTQDPLESKIRPDDLWKGALVMVQLTMCGRGAPDDLAAIYSINDAEVRRWANVFDRTKKPGTALLDRESVDEVELCGLKPSQDSIIGYITSGNFSLSRGSGFTIGAIPVARLFELKHQASRLKRSSSLLVKIRDREGDKCHAAQLELLVE</sequence>
<dbReference type="PANTHER" id="PTHR22731:SF3">
    <property type="entry name" value="RIBONUCLEASES P_MRP PROTEIN SUBUNIT POP1"/>
    <property type="match status" value="1"/>
</dbReference>
<feature type="domain" description="POP1 C-terminal" evidence="7">
    <location>
        <begin position="773"/>
        <end position="840"/>
    </location>
</feature>
<dbReference type="InterPro" id="IPR055079">
    <property type="entry name" value="POP1_C"/>
</dbReference>
<accession>A0A0C3FYL6</accession>
<gene>
    <name evidence="8" type="ORF">PILCRDRAFT_813207</name>
</gene>
<dbReference type="GO" id="GO:0005655">
    <property type="term" value="C:nucleolar ribonuclease P complex"/>
    <property type="evidence" value="ECO:0007669"/>
    <property type="project" value="InterPro"/>
</dbReference>
<protein>
    <recommendedName>
        <fullName evidence="10">Pop1 N-terminal domain-containing protein</fullName>
    </recommendedName>
</protein>
<dbReference type="GO" id="GO:0001682">
    <property type="term" value="P:tRNA 5'-leader removal"/>
    <property type="evidence" value="ECO:0007669"/>
    <property type="project" value="InterPro"/>
</dbReference>
<dbReference type="HOGENOM" id="CLU_007205_2_0_1"/>
<keyword evidence="2" id="KW-0819">tRNA processing</keyword>
<evidence type="ECO:0000313" key="9">
    <source>
        <dbReference type="Proteomes" id="UP000054166"/>
    </source>
</evidence>
<evidence type="ECO:0008006" key="10">
    <source>
        <dbReference type="Google" id="ProtNLM"/>
    </source>
</evidence>
<feature type="region of interest" description="Disordered" evidence="4">
    <location>
        <begin position="280"/>
        <end position="316"/>
    </location>
</feature>
<evidence type="ECO:0000313" key="8">
    <source>
        <dbReference type="EMBL" id="KIM89275.1"/>
    </source>
</evidence>
<feature type="domain" description="Pop1 N-terminal" evidence="5">
    <location>
        <begin position="67"/>
        <end position="130"/>
    </location>
</feature>
<dbReference type="Proteomes" id="UP000054166">
    <property type="component" value="Unassembled WGS sequence"/>
</dbReference>
<dbReference type="Pfam" id="PF06978">
    <property type="entry name" value="POP1_N"/>
    <property type="match status" value="2"/>
</dbReference>
<feature type="compositionally biased region" description="Basic and acidic residues" evidence="4">
    <location>
        <begin position="1"/>
        <end position="14"/>
    </location>
</feature>
<dbReference type="FunCoup" id="A0A0C3FYL6">
    <property type="interactions" value="444"/>
</dbReference>
<dbReference type="GO" id="GO:0000172">
    <property type="term" value="C:ribonuclease MRP complex"/>
    <property type="evidence" value="ECO:0007669"/>
    <property type="project" value="InterPro"/>
</dbReference>
<evidence type="ECO:0000259" key="6">
    <source>
        <dbReference type="Pfam" id="PF08170"/>
    </source>
</evidence>
<dbReference type="AlphaFoldDB" id="A0A0C3FYL6"/>
<evidence type="ECO:0000256" key="3">
    <source>
        <dbReference type="ARBA" id="ARBA00023242"/>
    </source>
</evidence>
<dbReference type="STRING" id="765440.A0A0C3FYL6"/>
<keyword evidence="3" id="KW-0539">Nucleus</keyword>
<evidence type="ECO:0000256" key="1">
    <source>
        <dbReference type="ARBA" id="ARBA00004123"/>
    </source>
</evidence>
<feature type="compositionally biased region" description="Basic residues" evidence="4">
    <location>
        <begin position="297"/>
        <end position="307"/>
    </location>
</feature>
<dbReference type="InterPro" id="IPR039182">
    <property type="entry name" value="Pop1"/>
</dbReference>
<feature type="domain" description="POPLD" evidence="6">
    <location>
        <begin position="530"/>
        <end position="621"/>
    </location>
</feature>